<evidence type="ECO:0000313" key="3">
    <source>
        <dbReference type="Proteomes" id="UP000249819"/>
    </source>
</evidence>
<keyword evidence="1" id="KW-0812">Transmembrane</keyword>
<dbReference type="EMBL" id="QLMA01000001">
    <property type="protein sequence ID" value="RAJ87484.1"/>
    <property type="molecule type" value="Genomic_DNA"/>
</dbReference>
<protein>
    <submittedName>
        <fullName evidence="2">Uncharacterized protein</fullName>
    </submittedName>
</protein>
<name>A0A327WIA2_9BACT</name>
<proteinExistence type="predicted"/>
<gene>
    <name evidence="2" type="ORF">CLV59_101235</name>
</gene>
<evidence type="ECO:0000313" key="2">
    <source>
        <dbReference type="EMBL" id="RAJ87484.1"/>
    </source>
</evidence>
<comment type="caution">
    <text evidence="2">The sequence shown here is derived from an EMBL/GenBank/DDBJ whole genome shotgun (WGS) entry which is preliminary data.</text>
</comment>
<accession>A0A327WIA2</accession>
<organism evidence="2 3">
    <name type="scientific">Chitinophaga dinghuensis</name>
    <dbReference type="NCBI Taxonomy" id="1539050"/>
    <lineage>
        <taxon>Bacteria</taxon>
        <taxon>Pseudomonadati</taxon>
        <taxon>Bacteroidota</taxon>
        <taxon>Chitinophagia</taxon>
        <taxon>Chitinophagales</taxon>
        <taxon>Chitinophagaceae</taxon>
        <taxon>Chitinophaga</taxon>
    </lineage>
</organism>
<feature type="transmembrane region" description="Helical" evidence="1">
    <location>
        <begin position="65"/>
        <end position="86"/>
    </location>
</feature>
<dbReference type="Proteomes" id="UP000249819">
    <property type="component" value="Unassembled WGS sequence"/>
</dbReference>
<reference evidence="2 3" key="1">
    <citation type="submission" date="2018-06" db="EMBL/GenBank/DDBJ databases">
        <title>Genomic Encyclopedia of Archaeal and Bacterial Type Strains, Phase II (KMG-II): from individual species to whole genera.</title>
        <authorList>
            <person name="Goeker M."/>
        </authorList>
    </citation>
    <scope>NUCLEOTIDE SEQUENCE [LARGE SCALE GENOMIC DNA]</scope>
    <source>
        <strain evidence="2 3">DSM 29821</strain>
    </source>
</reference>
<keyword evidence="1" id="KW-0472">Membrane</keyword>
<sequence>MKSEYQTFCEGCGKKLPNTFADWRQLHPMASFEEFRETVGITIKSPRKNRFTAWMREQTLPQNRAKVIIFFTLLFVCIATAGTLFGKKAVYSLLYPKAPKSVLYANWTTATIGRQPMTISTPLKLWVHDQPLQPDEAGKVTYAKSYRNEDGGGVQIAVSLITYSDSIGNTLDRALAISRNELKENKQLAEIQSSPVPVLISGLQGSLEEGTYLYQGAIRLGFSDLVIVRGKSRWQIHINYRDDDPNGQEVARRVLKSVKIK</sequence>
<dbReference type="AlphaFoldDB" id="A0A327WIA2"/>
<evidence type="ECO:0000256" key="1">
    <source>
        <dbReference type="SAM" id="Phobius"/>
    </source>
</evidence>
<keyword evidence="3" id="KW-1185">Reference proteome</keyword>
<keyword evidence="1" id="KW-1133">Transmembrane helix</keyword>